<dbReference type="InterPro" id="IPR001509">
    <property type="entry name" value="Epimerase_deHydtase"/>
</dbReference>
<dbReference type="PANTHER" id="PTHR43000">
    <property type="entry name" value="DTDP-D-GLUCOSE 4,6-DEHYDRATASE-RELATED"/>
    <property type="match status" value="1"/>
</dbReference>
<evidence type="ECO:0000313" key="4">
    <source>
        <dbReference type="EMBL" id="SFN08879.1"/>
    </source>
</evidence>
<protein>
    <submittedName>
        <fullName evidence="4">UDP-glucose 4-epimerase</fullName>
    </submittedName>
</protein>
<dbReference type="STRING" id="578942.SAMN05216289_10419"/>
<dbReference type="RefSeq" id="WP_092405238.1">
    <property type="nucleotide sequence ID" value="NZ_FOVF01000004.1"/>
</dbReference>
<evidence type="ECO:0000256" key="1">
    <source>
        <dbReference type="ARBA" id="ARBA00005125"/>
    </source>
</evidence>
<name>A0A1I4W720_9GAMM</name>
<dbReference type="OrthoDB" id="5295702at2"/>
<accession>A0A1I4W720</accession>
<evidence type="ECO:0000256" key="2">
    <source>
        <dbReference type="ARBA" id="ARBA00007637"/>
    </source>
</evidence>
<dbReference type="AlphaFoldDB" id="A0A1I4W720"/>
<reference evidence="4 5" key="1">
    <citation type="submission" date="2016-10" db="EMBL/GenBank/DDBJ databases">
        <authorList>
            <person name="de Groot N.N."/>
        </authorList>
    </citation>
    <scope>NUCLEOTIDE SEQUENCE [LARGE SCALE GENOMIC DNA]</scope>
    <source>
        <strain evidence="4 5">CGMCC 1.7659</strain>
    </source>
</reference>
<dbReference type="SUPFAM" id="SSF51735">
    <property type="entry name" value="NAD(P)-binding Rossmann-fold domains"/>
    <property type="match status" value="1"/>
</dbReference>
<dbReference type="InterPro" id="IPR036291">
    <property type="entry name" value="NAD(P)-bd_dom_sf"/>
</dbReference>
<comment type="pathway">
    <text evidence="1">Bacterial outer membrane biogenesis; LPS O-antigen biosynthesis.</text>
</comment>
<keyword evidence="5" id="KW-1185">Reference proteome</keyword>
<feature type="domain" description="NAD-dependent epimerase/dehydratase" evidence="3">
    <location>
        <begin position="8"/>
        <end position="238"/>
    </location>
</feature>
<comment type="similarity">
    <text evidence="2">Belongs to the NAD(P)-dependent epimerase/dehydratase family.</text>
</comment>
<evidence type="ECO:0000259" key="3">
    <source>
        <dbReference type="Pfam" id="PF01370"/>
    </source>
</evidence>
<proteinExistence type="inferred from homology"/>
<dbReference type="Gene3D" id="3.40.50.720">
    <property type="entry name" value="NAD(P)-binding Rossmann-like Domain"/>
    <property type="match status" value="1"/>
</dbReference>
<evidence type="ECO:0000313" key="5">
    <source>
        <dbReference type="Proteomes" id="UP000198575"/>
    </source>
</evidence>
<dbReference type="Proteomes" id="UP000198575">
    <property type="component" value="Unassembled WGS sequence"/>
</dbReference>
<dbReference type="Pfam" id="PF01370">
    <property type="entry name" value="Epimerase"/>
    <property type="match status" value="1"/>
</dbReference>
<sequence length="316" mass="34190">MSETEKPILVLGSAGFIGSALCRRLDTMGRPVYALGRAERTGVDGQVTHVRGSIEDRQLIRDALARCQTVVYAASITTPATSSGDPALEVLGNLLPLSRLLECAGEFPERRIIYLSSGGTIYGDAGERATESTPLRPRSYYGAGKVAAEAMLHACACTTDWSIISLRPSNLYGPGQRVTKGFAIVPTLFDRANDGQTFEIWGDGSIVRDYCYIDDLVEAIILAIEAEASETFRVYNVASGATASILQLVEACIQASGKPIRTAFRPARGVDVARVSPRPQRIADELGWKARVDLATGLQRTWSWHQQGNQQNKGRG</sequence>
<organism evidence="4 5">
    <name type="scientific">Dokdonella immobilis</name>
    <dbReference type="NCBI Taxonomy" id="578942"/>
    <lineage>
        <taxon>Bacteria</taxon>
        <taxon>Pseudomonadati</taxon>
        <taxon>Pseudomonadota</taxon>
        <taxon>Gammaproteobacteria</taxon>
        <taxon>Lysobacterales</taxon>
        <taxon>Rhodanobacteraceae</taxon>
        <taxon>Dokdonella</taxon>
    </lineage>
</organism>
<gene>
    <name evidence="4" type="ORF">SAMN05216289_10419</name>
</gene>
<dbReference type="EMBL" id="FOVF01000004">
    <property type="protein sequence ID" value="SFN08879.1"/>
    <property type="molecule type" value="Genomic_DNA"/>
</dbReference>